<keyword evidence="9" id="KW-0809">Transit peptide</keyword>
<evidence type="ECO:0000256" key="11">
    <source>
        <dbReference type="ARBA" id="ARBA00023136"/>
    </source>
</evidence>
<feature type="compositionally biased region" description="Polar residues" evidence="20">
    <location>
        <begin position="888"/>
        <end position="905"/>
    </location>
</feature>
<feature type="compositionally biased region" description="Basic and acidic residues" evidence="20">
    <location>
        <begin position="592"/>
        <end position="612"/>
    </location>
</feature>
<keyword evidence="6 18" id="KW-0418">Kinase</keyword>
<feature type="compositionally biased region" description="Basic residues" evidence="20">
    <location>
        <begin position="120"/>
        <end position="133"/>
    </location>
</feature>
<evidence type="ECO:0000256" key="7">
    <source>
        <dbReference type="ARBA" id="ARBA00022792"/>
    </source>
</evidence>
<feature type="compositionally biased region" description="Low complexity" evidence="20">
    <location>
        <begin position="93"/>
        <end position="107"/>
    </location>
</feature>
<evidence type="ECO:0000256" key="8">
    <source>
        <dbReference type="ARBA" id="ARBA00022840"/>
    </source>
</evidence>
<feature type="compositionally biased region" description="Polar residues" evidence="20">
    <location>
        <begin position="835"/>
        <end position="856"/>
    </location>
</feature>
<dbReference type="GO" id="GO:0005743">
    <property type="term" value="C:mitochondrial inner membrane"/>
    <property type="evidence" value="ECO:0007669"/>
    <property type="project" value="UniProtKB-SubCell"/>
</dbReference>
<evidence type="ECO:0000256" key="17">
    <source>
        <dbReference type="PROSITE-ProRule" id="PRU00842"/>
    </source>
</evidence>
<dbReference type="Pfam" id="PF21855">
    <property type="entry name" value="Treslin_STD"/>
    <property type="match status" value="1"/>
</dbReference>
<evidence type="ECO:0000313" key="24">
    <source>
        <dbReference type="Proteomes" id="UP001046870"/>
    </source>
</evidence>
<dbReference type="Proteomes" id="UP001046870">
    <property type="component" value="Chromosome 11"/>
</dbReference>
<dbReference type="EC" id="2.7.3.2" evidence="3"/>
<dbReference type="GO" id="GO:0046314">
    <property type="term" value="P:phosphocreatine biosynthetic process"/>
    <property type="evidence" value="ECO:0007669"/>
    <property type="project" value="InterPro"/>
</dbReference>
<keyword evidence="5 18" id="KW-0547">Nucleotide-binding</keyword>
<feature type="compositionally biased region" description="Basic and acidic residues" evidence="20">
    <location>
        <begin position="548"/>
        <end position="559"/>
    </location>
</feature>
<dbReference type="GO" id="GO:0005524">
    <property type="term" value="F:ATP binding"/>
    <property type="evidence" value="ECO:0007669"/>
    <property type="project" value="UniProtKB-UniRule"/>
</dbReference>
<feature type="region of interest" description="Disordered" evidence="20">
    <location>
        <begin position="1188"/>
        <end position="1236"/>
    </location>
</feature>
<evidence type="ECO:0000256" key="15">
    <source>
        <dbReference type="ARBA" id="ARBA00041417"/>
    </source>
</evidence>
<dbReference type="CDD" id="cd00716">
    <property type="entry name" value="creatine_kinase_like"/>
    <property type="match status" value="1"/>
</dbReference>
<evidence type="ECO:0000256" key="1">
    <source>
        <dbReference type="ARBA" id="ARBA00004137"/>
    </source>
</evidence>
<dbReference type="InterPro" id="IPR053920">
    <property type="entry name" value="Treslin_STD"/>
</dbReference>
<dbReference type="OrthoDB" id="5812172at2759"/>
<comment type="similarity">
    <text evidence="2 17 19">Belongs to the ATP:guanido phosphotransferase family.</text>
</comment>
<comment type="function">
    <text evidence="12">Reversibly catalyzes the transfer of phosphate between ATP and various phosphogens (e.g. creatine phosphate). Creatine kinase isoenzymes play a central role in energy transduction in tissues with large, fluctuating energy demands, such as skeletal muscle, heart, brain and spermatozoa.</text>
</comment>
<feature type="compositionally biased region" description="Polar residues" evidence="20">
    <location>
        <begin position="780"/>
        <end position="806"/>
    </location>
</feature>
<feature type="compositionally biased region" description="Polar residues" evidence="20">
    <location>
        <begin position="481"/>
        <end position="490"/>
    </location>
</feature>
<feature type="binding site" evidence="18">
    <location>
        <position position="1514"/>
    </location>
    <ligand>
        <name>ATP</name>
        <dbReference type="ChEBI" id="CHEBI:30616"/>
    </ligand>
</feature>
<feature type="compositionally biased region" description="Low complexity" evidence="20">
    <location>
        <begin position="644"/>
        <end position="654"/>
    </location>
</feature>
<comment type="subcellular location">
    <subcellularLocation>
        <location evidence="1">Mitochondrion inner membrane</location>
        <topology evidence="1">Peripheral membrane protein</topology>
        <orientation evidence="1">Intermembrane side</orientation>
    </subcellularLocation>
</comment>
<evidence type="ECO:0000256" key="5">
    <source>
        <dbReference type="ARBA" id="ARBA00022741"/>
    </source>
</evidence>
<dbReference type="Gene3D" id="1.10.135.10">
    <property type="entry name" value="ATP:guanido phosphotransferase, N-terminal domain"/>
    <property type="match status" value="1"/>
</dbReference>
<dbReference type="Gene3D" id="3.30.590.10">
    <property type="entry name" value="Glutamine synthetase/guanido kinase, catalytic domain"/>
    <property type="match status" value="1"/>
</dbReference>
<feature type="compositionally biased region" description="Low complexity" evidence="20">
    <location>
        <begin position="344"/>
        <end position="353"/>
    </location>
</feature>
<dbReference type="PANTHER" id="PTHR11547:SF24">
    <property type="entry name" value="CREATINE KINASE U-TYPE, MITOCHONDRIAL"/>
    <property type="match status" value="1"/>
</dbReference>
<protein>
    <recommendedName>
        <fullName evidence="14">Creatine kinase U-type, mitochondrial</fullName>
        <ecNumber evidence="3">2.7.3.2</ecNumber>
    </recommendedName>
    <alternativeName>
        <fullName evidence="15">Acidic-type mitochondrial creatine kinase</fullName>
    </alternativeName>
    <alternativeName>
        <fullName evidence="16">Ubiquitous mitochondrial creatine kinase</fullName>
    </alternativeName>
</protein>
<gene>
    <name evidence="23" type="ORF">MATL_G00139850</name>
</gene>
<dbReference type="PROSITE" id="PS51510">
    <property type="entry name" value="PHOSPHAGEN_KINASE_C"/>
    <property type="match status" value="1"/>
</dbReference>
<dbReference type="InterPro" id="IPR036802">
    <property type="entry name" value="ATP-guanido_PTrfase_N_sf"/>
</dbReference>
<feature type="binding site" evidence="18">
    <location>
        <begin position="1643"/>
        <end position="1648"/>
    </location>
    <ligand>
        <name>ATP</name>
        <dbReference type="ChEBI" id="CHEBI:30616"/>
    </ligand>
</feature>
<comment type="subunit">
    <text evidence="13">Exists as an octamer composed of four MTCK homodimers.</text>
</comment>
<evidence type="ECO:0000256" key="18">
    <source>
        <dbReference type="PROSITE-ProRule" id="PRU00843"/>
    </source>
</evidence>
<feature type="region of interest" description="Disordered" evidence="20">
    <location>
        <begin position="93"/>
        <end position="140"/>
    </location>
</feature>
<evidence type="ECO:0000256" key="13">
    <source>
        <dbReference type="ARBA" id="ARBA00038753"/>
    </source>
</evidence>
<feature type="region of interest" description="Disordered" evidence="20">
    <location>
        <begin position="713"/>
        <end position="734"/>
    </location>
</feature>
<feature type="binding site" evidence="18">
    <location>
        <begin position="1615"/>
        <end position="1619"/>
    </location>
    <ligand>
        <name>ATP</name>
        <dbReference type="ChEBI" id="CHEBI:30616"/>
    </ligand>
</feature>
<keyword evidence="24" id="KW-1185">Reference proteome</keyword>
<feature type="domain" description="Phosphagen kinase N-terminal" evidence="21">
    <location>
        <begin position="1334"/>
        <end position="1421"/>
    </location>
</feature>
<dbReference type="InterPro" id="IPR022413">
    <property type="entry name" value="ATP-guanido_PTrfase_N"/>
</dbReference>
<proteinExistence type="inferred from homology"/>
<dbReference type="EMBL" id="JAFDVH010000011">
    <property type="protein sequence ID" value="KAG7468164.1"/>
    <property type="molecule type" value="Genomic_DNA"/>
</dbReference>
<feature type="compositionally biased region" description="Polar residues" evidence="20">
    <location>
        <begin position="575"/>
        <end position="591"/>
    </location>
</feature>
<evidence type="ECO:0000313" key="23">
    <source>
        <dbReference type="EMBL" id="KAG7468164.1"/>
    </source>
</evidence>
<dbReference type="FunFam" id="3.30.590.10:FF:000002">
    <property type="entry name" value="Creatine kinase S-type, mitochondrial"/>
    <property type="match status" value="1"/>
</dbReference>
<dbReference type="FunFam" id="1.10.135.10:FF:000002">
    <property type="entry name" value="creatine kinase S-type, mitochondrial"/>
    <property type="match status" value="1"/>
</dbReference>
<feature type="region of interest" description="Disordered" evidence="20">
    <location>
        <begin position="481"/>
        <end position="674"/>
    </location>
</feature>
<feature type="compositionally biased region" description="Basic and acidic residues" evidence="20">
    <location>
        <begin position="1201"/>
        <end position="1217"/>
    </location>
</feature>
<feature type="compositionally biased region" description="Polar residues" evidence="20">
    <location>
        <begin position="397"/>
        <end position="407"/>
    </location>
</feature>
<feature type="region of interest" description="Disordered" evidence="20">
    <location>
        <begin position="765"/>
        <end position="810"/>
    </location>
</feature>
<evidence type="ECO:0000256" key="6">
    <source>
        <dbReference type="ARBA" id="ARBA00022777"/>
    </source>
</evidence>
<feature type="region of interest" description="Disordered" evidence="20">
    <location>
        <begin position="1007"/>
        <end position="1039"/>
    </location>
</feature>
<feature type="binding site" evidence="18">
    <location>
        <begin position="1451"/>
        <end position="1455"/>
    </location>
    <ligand>
        <name>ATP</name>
        <dbReference type="ChEBI" id="CHEBI:30616"/>
    </ligand>
</feature>
<dbReference type="GO" id="GO:0004111">
    <property type="term" value="F:creatine kinase activity"/>
    <property type="evidence" value="ECO:0007669"/>
    <property type="project" value="UniProtKB-EC"/>
</dbReference>
<reference evidence="23" key="1">
    <citation type="submission" date="2021-01" db="EMBL/GenBank/DDBJ databases">
        <authorList>
            <person name="Zahm M."/>
            <person name="Roques C."/>
            <person name="Cabau C."/>
            <person name="Klopp C."/>
            <person name="Donnadieu C."/>
            <person name="Jouanno E."/>
            <person name="Lampietro C."/>
            <person name="Louis A."/>
            <person name="Herpin A."/>
            <person name="Echchiki A."/>
            <person name="Berthelot C."/>
            <person name="Parey E."/>
            <person name="Roest-Crollius H."/>
            <person name="Braasch I."/>
            <person name="Postlethwait J."/>
            <person name="Bobe J."/>
            <person name="Montfort J."/>
            <person name="Bouchez O."/>
            <person name="Begum T."/>
            <person name="Mejri S."/>
            <person name="Adams A."/>
            <person name="Chen W.-J."/>
            <person name="Guiguen Y."/>
        </authorList>
    </citation>
    <scope>NUCLEOTIDE SEQUENCE</scope>
    <source>
        <strain evidence="23">YG-15Mar2019-1</strain>
        <tissue evidence="23">Brain</tissue>
    </source>
</reference>
<dbReference type="InterPro" id="IPR022414">
    <property type="entry name" value="ATP-guanido_PTrfase_cat"/>
</dbReference>
<keyword evidence="10" id="KW-0496">Mitochondrion</keyword>
<dbReference type="SUPFAM" id="SSF55931">
    <property type="entry name" value="Glutamine synthetase/guanido kinase"/>
    <property type="match status" value="1"/>
</dbReference>
<evidence type="ECO:0000256" key="10">
    <source>
        <dbReference type="ARBA" id="ARBA00023128"/>
    </source>
</evidence>
<evidence type="ECO:0000256" key="12">
    <source>
        <dbReference type="ARBA" id="ARBA00037274"/>
    </source>
</evidence>
<sequence>MCRQFPAVPSESQCQEQMAEEVADMLRIISLTKDPVYLTKFLEDEVLPVYMAAIPKVLADMYYSLGTQLPDALRAVLPSDFLSDDSMAKESVSPAASSVSAAHSLASNTGERLEELRDRSAKKRRSGMLTRHRSMSDASQGLRQIEMPRKSMRVAKPNLRPPVEKPTIEMPPAPKQAAQEVTKVRRNLFNQDVLSPTKKAKLPRSQSVSAVEGIKRKRSQLKGFSDHHALLTKKVAETPLHKQVSNRLLQRQRTGRNSDPNDICIVEESPIKVTSDLRRSPRIKSLSFTRRHSSTFYSSSQMRSRNLERVFSSSQLPLSDSKIGDLNIMRIRSPVRLLFGAVQSPGSSSSMESYSRRSTRRQLLGSADSEVFESPKKTPRKTPQKQSKSPRKCPRTPSGNSPCVSSRRSPRTPCRLSAASCSESPVTGFALGETGMMLRGSPFRSPASRALVMTTPVKEGQGQTPLKSILQPVSLVGSSVTRGILQSPSRTPRKCVTWSPSPRKKRSEGTGAAFKVPDSPCLSTRSSPRLLKTPNKFSSPFKSVNRPDVFKTPDKDIRRSNRNSPTMFSPRTLESPGSSTSLTRTKTCQTRDLQRSSERLLRKLSSPRKEDPVFPNSQWKPGCPGPQSQEATPPPDHVSPPTPSTRTPQQSPQSGNRMLTRSRGTPAKDIWSEVNLLTPGKIRSTPKKSPFKLGESETILETSLKRTLTYSPKCKTVNEQGPVTRGMTRQQSSSGNFEYFVQTASHDRASPVSQKVAKSLLSERELVSSSVATPGSASSQLSQEETDAGTQSDSLQPESSQGSLATTEEESIDICDASVVKTQLSGGIKMNVTFSRKPSRSSAVELTDNPPSSATPVWSYGFRQTPDRQQRAAAARLGSPEGMPKFSTPRSSRKVSQQPKPSAPDTLTYQVELEMQASGLPKLKFKRTDSFNAQEATAEGSIKVGSHGPMNTKPPRVDSPLSQCSKHRDAGYASPSLCSHATPAKNTPGKGGVQTYICQSYTPTGHMASTPSPSGAAELAPWTPSPRSRGRYTPDNLNTWPRRKRARNETTGGKDKYVKGDPLTEEMEDVKVLEDPELEGVYRLQEPDESKEMDNLLSGKLETWRPTRRGSKETLLTRGSEKRQHSSVEDIDITETLLGHFAGAESLKLDDKIPWFKEESTITSAVTPPSAKVRKPVSASGIMALTQSPMLYKRKGQSDNSHQDESESRTDVHKMADVEPESSPFSRPPRRHTSGRTQYRCLDCRKDNLYVVAFYLANCFGISAGRRQYPYSTPLAASSRLPGLSARENKMASTFARILSSKRSIGILSLVGAGSLTTGFFLNREYVSAGALVRRKYPASAEYPDLRKHNNCMASHLTPALYAKLCNKSTPNGFTLDEAIQTGVDNPGHPFIKTVGMVAGDEESYEVFADLFDPVIKERHNGYDPRTMTHPTDLDARKIRAGQFDERYVLSSRVRTGRSIRGLSLPPACTRAERREVERVVADALNGLEGELKGQYYSLTQMTEQQQQQLIDDHFLFDKPVSPLLTCAGMARDWPDARGIWHNNEKTFLVWINEEDHTRVISMEKGGNMKRVFERFCYGLKEVERLIMEKGWEFMWNERLGYILTCPSNLGTGLRAGVHVKLPRLSKDPRFSKILDNLRLQKRGTGGVDTAAVGSIFDISNLDRLGKSEVELVQIVIDGVNYLIDCEKKLERGQDIRIPPPISQSN</sequence>
<evidence type="ECO:0000259" key="21">
    <source>
        <dbReference type="PROSITE" id="PS51509"/>
    </source>
</evidence>
<keyword evidence="8 18" id="KW-0067">ATP-binding</keyword>
<name>A0A9D3PU74_MEGAT</name>
<feature type="region of interest" description="Disordered" evidence="20">
    <location>
        <begin position="936"/>
        <end position="968"/>
    </location>
</feature>
<evidence type="ECO:0000256" key="2">
    <source>
        <dbReference type="ARBA" id="ARBA00006798"/>
    </source>
</evidence>
<evidence type="ECO:0000256" key="14">
    <source>
        <dbReference type="ARBA" id="ARBA00039465"/>
    </source>
</evidence>
<evidence type="ECO:0000256" key="4">
    <source>
        <dbReference type="ARBA" id="ARBA00022679"/>
    </source>
</evidence>
<dbReference type="InterPro" id="IPR000749">
    <property type="entry name" value="ATP-guanido_PTrfase"/>
</dbReference>
<evidence type="ECO:0000259" key="22">
    <source>
        <dbReference type="PROSITE" id="PS51510"/>
    </source>
</evidence>
<dbReference type="PROSITE" id="PS00112">
    <property type="entry name" value="PHOSPHAGEN_KINASE"/>
    <property type="match status" value="1"/>
</dbReference>
<evidence type="ECO:0000256" key="16">
    <source>
        <dbReference type="ARBA" id="ARBA00041802"/>
    </source>
</evidence>
<feature type="compositionally biased region" description="Pro residues" evidence="20">
    <location>
        <begin position="632"/>
        <end position="643"/>
    </location>
</feature>
<evidence type="ECO:0000256" key="20">
    <source>
        <dbReference type="SAM" id="MobiDB-lite"/>
    </source>
</evidence>
<dbReference type="Pfam" id="PF02807">
    <property type="entry name" value="ATP-gua_PtransN"/>
    <property type="match status" value="1"/>
</dbReference>
<feature type="compositionally biased region" description="Polar residues" evidence="20">
    <location>
        <begin position="717"/>
        <end position="734"/>
    </location>
</feature>
<evidence type="ECO:0000256" key="3">
    <source>
        <dbReference type="ARBA" id="ARBA00012231"/>
    </source>
</evidence>
<feature type="domain" description="Phosphagen kinase C-terminal" evidence="22">
    <location>
        <begin position="1448"/>
        <end position="1690"/>
    </location>
</feature>
<comment type="caution">
    <text evidence="23">The sequence shown here is derived from an EMBL/GenBank/DDBJ whole genome shotgun (WGS) entry which is preliminary data.</text>
</comment>
<dbReference type="Pfam" id="PF00217">
    <property type="entry name" value="ATP-gua_Ptrans"/>
    <property type="match status" value="1"/>
</dbReference>
<keyword evidence="4 18" id="KW-0808">Transferase</keyword>
<feature type="compositionally biased region" description="Low complexity" evidence="20">
    <location>
        <begin position="767"/>
        <end position="779"/>
    </location>
</feature>
<feature type="region of interest" description="Disordered" evidence="20">
    <location>
        <begin position="342"/>
        <end position="419"/>
    </location>
</feature>
<accession>A0A9D3PU74</accession>
<keyword evidence="11" id="KW-0472">Membrane</keyword>
<evidence type="ECO:0000256" key="9">
    <source>
        <dbReference type="ARBA" id="ARBA00022946"/>
    </source>
</evidence>
<dbReference type="PROSITE" id="PS51509">
    <property type="entry name" value="PHOSPHAGEN_KINASE_N"/>
    <property type="match status" value="1"/>
</dbReference>
<dbReference type="InterPro" id="IPR014746">
    <property type="entry name" value="Gln_synth/guanido_kin_cat_dom"/>
</dbReference>
<evidence type="ECO:0000256" key="19">
    <source>
        <dbReference type="RuleBase" id="RU000505"/>
    </source>
</evidence>
<feature type="region of interest" description="Disordered" evidence="20">
    <location>
        <begin position="835"/>
        <end position="905"/>
    </location>
</feature>
<feature type="binding site" evidence="18">
    <location>
        <position position="1559"/>
    </location>
    <ligand>
        <name>ATP</name>
        <dbReference type="ChEBI" id="CHEBI:30616"/>
    </ligand>
</feature>
<dbReference type="InterPro" id="IPR022415">
    <property type="entry name" value="ATP-guanido_PTrfase_AS"/>
</dbReference>
<dbReference type="PANTHER" id="PTHR11547">
    <property type="entry name" value="ARGININE OR CREATINE KINASE"/>
    <property type="match status" value="1"/>
</dbReference>
<feature type="compositionally biased region" description="Basic residues" evidence="20">
    <location>
        <begin position="377"/>
        <end position="394"/>
    </location>
</feature>
<dbReference type="SUPFAM" id="SSF48034">
    <property type="entry name" value="Guanido kinase N-terminal domain"/>
    <property type="match status" value="1"/>
</dbReference>
<keyword evidence="7" id="KW-0999">Mitochondrion inner membrane</keyword>
<organism evidence="23 24">
    <name type="scientific">Megalops atlanticus</name>
    <name type="common">Tarpon</name>
    <name type="synonym">Clupea gigantea</name>
    <dbReference type="NCBI Taxonomy" id="7932"/>
    <lineage>
        <taxon>Eukaryota</taxon>
        <taxon>Metazoa</taxon>
        <taxon>Chordata</taxon>
        <taxon>Craniata</taxon>
        <taxon>Vertebrata</taxon>
        <taxon>Euteleostomi</taxon>
        <taxon>Actinopterygii</taxon>
        <taxon>Neopterygii</taxon>
        <taxon>Teleostei</taxon>
        <taxon>Elopiformes</taxon>
        <taxon>Megalopidae</taxon>
        <taxon>Megalops</taxon>
    </lineage>
</organism>